<dbReference type="Proteomes" id="UP001276659">
    <property type="component" value="Unassembled WGS sequence"/>
</dbReference>
<dbReference type="Pfam" id="PF02265">
    <property type="entry name" value="S1-P1_nuclease"/>
    <property type="match status" value="1"/>
</dbReference>
<dbReference type="PANTHER" id="PTHR33146">
    <property type="entry name" value="ENDONUCLEASE 4"/>
    <property type="match status" value="1"/>
</dbReference>
<dbReference type="AlphaFoldDB" id="A0AAE0DL55"/>
<dbReference type="CDD" id="cd11010">
    <property type="entry name" value="S1-P1_nuclease"/>
    <property type="match status" value="1"/>
</dbReference>
<dbReference type="GO" id="GO:0004519">
    <property type="term" value="F:endonuclease activity"/>
    <property type="evidence" value="ECO:0007669"/>
    <property type="project" value="UniProtKB-KW"/>
</dbReference>
<keyword evidence="5" id="KW-0378">Hydrolase</keyword>
<evidence type="ECO:0000256" key="3">
    <source>
        <dbReference type="ARBA" id="ARBA00022723"/>
    </source>
</evidence>
<keyword evidence="8" id="KW-0732">Signal</keyword>
<keyword evidence="10" id="KW-1185">Reference proteome</keyword>
<dbReference type="PANTHER" id="PTHR33146:SF26">
    <property type="entry name" value="ENDONUCLEASE 4"/>
    <property type="match status" value="1"/>
</dbReference>
<sequence>MHLYSSLALPLLLSAPNAHAWGVVGHATIATIANHYLTEAGKTYVSSKLGAGVTMASVASWADNYRYTTVGRFSAPYHFIDAEDTPPSSCSVNLARDCGPTGCVVSAITNYTQRVQDSHLSVENTKEAMEFLIHFIGDITQPLHDEAEAVGGNDISVTWDGTPTNLHACWDTQMVEKAAGGSNSTATLTAFSNKLIAMIDTGSYSSQKAGWISCDNVATASQCALSWAQDANALNCQYVLKANETGMELDGSYYTGALPYIDLQIAKGGYRLGAWINALAAAA</sequence>
<gene>
    <name evidence="9" type="ORF">OEA41_006664</name>
</gene>
<comment type="caution">
    <text evidence="9">The sequence shown here is derived from an EMBL/GenBank/DDBJ whole genome shotgun (WGS) entry which is preliminary data.</text>
</comment>
<dbReference type="SUPFAM" id="SSF48537">
    <property type="entry name" value="Phospholipase C/P1 nuclease"/>
    <property type="match status" value="1"/>
</dbReference>
<evidence type="ECO:0000256" key="7">
    <source>
        <dbReference type="ARBA" id="ARBA00023180"/>
    </source>
</evidence>
<keyword evidence="4" id="KW-0255">Endonuclease</keyword>
<reference evidence="9" key="1">
    <citation type="submission" date="2022-11" db="EMBL/GenBank/DDBJ databases">
        <title>Chromosomal genome sequence assembly and mating type (MAT) locus characterization of the leprose asexual lichenized fungus Lepraria neglecta (Nyl.) Erichsen.</title>
        <authorList>
            <person name="Allen J.L."/>
            <person name="Pfeffer B."/>
        </authorList>
    </citation>
    <scope>NUCLEOTIDE SEQUENCE</scope>
    <source>
        <strain evidence="9">Allen 5258</strain>
    </source>
</reference>
<evidence type="ECO:0000256" key="4">
    <source>
        <dbReference type="ARBA" id="ARBA00022759"/>
    </source>
</evidence>
<dbReference type="GO" id="GO:0003676">
    <property type="term" value="F:nucleic acid binding"/>
    <property type="evidence" value="ECO:0007669"/>
    <property type="project" value="InterPro"/>
</dbReference>
<evidence type="ECO:0000313" key="10">
    <source>
        <dbReference type="Proteomes" id="UP001276659"/>
    </source>
</evidence>
<keyword evidence="3" id="KW-0479">Metal-binding</keyword>
<accession>A0AAE0DL55</accession>
<evidence type="ECO:0000256" key="8">
    <source>
        <dbReference type="SAM" id="SignalP"/>
    </source>
</evidence>
<feature type="signal peptide" evidence="8">
    <location>
        <begin position="1"/>
        <end position="20"/>
    </location>
</feature>
<dbReference type="GO" id="GO:0046872">
    <property type="term" value="F:metal ion binding"/>
    <property type="evidence" value="ECO:0007669"/>
    <property type="project" value="UniProtKB-KW"/>
</dbReference>
<evidence type="ECO:0000256" key="5">
    <source>
        <dbReference type="ARBA" id="ARBA00022801"/>
    </source>
</evidence>
<protein>
    <submittedName>
        <fullName evidence="9">Uncharacterized protein</fullName>
    </submittedName>
</protein>
<organism evidence="9 10">
    <name type="scientific">Lepraria neglecta</name>
    <dbReference type="NCBI Taxonomy" id="209136"/>
    <lineage>
        <taxon>Eukaryota</taxon>
        <taxon>Fungi</taxon>
        <taxon>Dikarya</taxon>
        <taxon>Ascomycota</taxon>
        <taxon>Pezizomycotina</taxon>
        <taxon>Lecanoromycetes</taxon>
        <taxon>OSLEUM clade</taxon>
        <taxon>Lecanoromycetidae</taxon>
        <taxon>Lecanorales</taxon>
        <taxon>Lecanorineae</taxon>
        <taxon>Stereocaulaceae</taxon>
        <taxon>Lepraria</taxon>
    </lineage>
</organism>
<dbReference type="GO" id="GO:0006308">
    <property type="term" value="P:DNA catabolic process"/>
    <property type="evidence" value="ECO:0007669"/>
    <property type="project" value="InterPro"/>
</dbReference>
<keyword evidence="2" id="KW-0540">Nuclease</keyword>
<name>A0AAE0DL55_9LECA</name>
<feature type="chain" id="PRO_5042172502" evidence="8">
    <location>
        <begin position="21"/>
        <end position="283"/>
    </location>
</feature>
<dbReference type="InterPro" id="IPR003154">
    <property type="entry name" value="S1/P1nuclease"/>
</dbReference>
<evidence type="ECO:0000256" key="6">
    <source>
        <dbReference type="ARBA" id="ARBA00023157"/>
    </source>
</evidence>
<proteinExistence type="inferred from homology"/>
<evidence type="ECO:0000256" key="1">
    <source>
        <dbReference type="ARBA" id="ARBA00009547"/>
    </source>
</evidence>
<evidence type="ECO:0000256" key="2">
    <source>
        <dbReference type="ARBA" id="ARBA00022722"/>
    </source>
</evidence>
<evidence type="ECO:0000313" key="9">
    <source>
        <dbReference type="EMBL" id="KAK3173335.1"/>
    </source>
</evidence>
<dbReference type="EMBL" id="JASNWA010000007">
    <property type="protein sequence ID" value="KAK3173335.1"/>
    <property type="molecule type" value="Genomic_DNA"/>
</dbReference>
<dbReference type="InterPro" id="IPR008947">
    <property type="entry name" value="PLipase_C/P1_nuclease_dom_sf"/>
</dbReference>
<dbReference type="Gene3D" id="1.10.575.10">
    <property type="entry name" value="P1 Nuclease"/>
    <property type="match status" value="1"/>
</dbReference>
<dbReference type="GO" id="GO:0016788">
    <property type="term" value="F:hydrolase activity, acting on ester bonds"/>
    <property type="evidence" value="ECO:0007669"/>
    <property type="project" value="InterPro"/>
</dbReference>
<comment type="similarity">
    <text evidence="1">Belongs to the nuclease type I family.</text>
</comment>
<keyword evidence="6" id="KW-1015">Disulfide bond</keyword>
<keyword evidence="7" id="KW-0325">Glycoprotein</keyword>